<dbReference type="Proteomes" id="UP000190637">
    <property type="component" value="Unassembled WGS sequence"/>
</dbReference>
<keyword evidence="1" id="KW-0812">Transmembrane</keyword>
<proteinExistence type="predicted"/>
<dbReference type="EMBL" id="FUWS01000004">
    <property type="protein sequence ID" value="SJZ95120.1"/>
    <property type="molecule type" value="Genomic_DNA"/>
</dbReference>
<protein>
    <submittedName>
        <fullName evidence="2">Uncharacterized protein</fullName>
    </submittedName>
</protein>
<sequence>MSTPEGGPGAPQRRQRGVRVTVGVLALLCMLLGPVGCLNGIAATQSGEGVRSAAEWYTLGVGAAVGLPLLCAAIATVADDPLTARLSLVLLLWPVVFASGTLLLPG</sequence>
<evidence type="ECO:0000256" key="1">
    <source>
        <dbReference type="SAM" id="Phobius"/>
    </source>
</evidence>
<dbReference type="RefSeq" id="WP_078761318.1">
    <property type="nucleotide sequence ID" value="NZ_FUWS01000004.1"/>
</dbReference>
<feature type="transmembrane region" description="Helical" evidence="1">
    <location>
        <begin position="20"/>
        <end position="44"/>
    </location>
</feature>
<evidence type="ECO:0000313" key="3">
    <source>
        <dbReference type="Proteomes" id="UP000190637"/>
    </source>
</evidence>
<accession>A0A1T4PU99</accession>
<evidence type="ECO:0000313" key="2">
    <source>
        <dbReference type="EMBL" id="SJZ95120.1"/>
    </source>
</evidence>
<feature type="transmembrane region" description="Helical" evidence="1">
    <location>
        <begin position="84"/>
        <end position="104"/>
    </location>
</feature>
<keyword evidence="3" id="KW-1185">Reference proteome</keyword>
<reference evidence="2 3" key="1">
    <citation type="submission" date="2017-02" db="EMBL/GenBank/DDBJ databases">
        <authorList>
            <person name="Peterson S.W."/>
        </authorList>
    </citation>
    <scope>NUCLEOTIDE SEQUENCE [LARGE SCALE GENOMIC DNA]</scope>
    <source>
        <strain evidence="2 3">DSM 45154</strain>
    </source>
</reference>
<organism evidence="2 3">
    <name type="scientific">Marinactinospora thermotolerans DSM 45154</name>
    <dbReference type="NCBI Taxonomy" id="1122192"/>
    <lineage>
        <taxon>Bacteria</taxon>
        <taxon>Bacillati</taxon>
        <taxon>Actinomycetota</taxon>
        <taxon>Actinomycetes</taxon>
        <taxon>Streptosporangiales</taxon>
        <taxon>Nocardiopsidaceae</taxon>
        <taxon>Marinactinospora</taxon>
    </lineage>
</organism>
<feature type="transmembrane region" description="Helical" evidence="1">
    <location>
        <begin position="56"/>
        <end position="78"/>
    </location>
</feature>
<keyword evidence="1" id="KW-0472">Membrane</keyword>
<dbReference type="STRING" id="1122192.SAMN02745673_02009"/>
<dbReference type="AlphaFoldDB" id="A0A1T4PU99"/>
<gene>
    <name evidence="2" type="ORF">SAMN02745673_02009</name>
</gene>
<name>A0A1T4PU99_9ACTN</name>
<keyword evidence="1" id="KW-1133">Transmembrane helix</keyword>